<dbReference type="HOGENOM" id="CLU_2345491_0_0_0"/>
<dbReference type="GeneID" id="29673003"/>
<dbReference type="EMBL" id="CP001779">
    <property type="protein sequence ID" value="ACZ01377.1"/>
    <property type="molecule type" value="Genomic_DNA"/>
</dbReference>
<protein>
    <submittedName>
        <fullName evidence="1">Uncharacterized protein</fullName>
    </submittedName>
</protein>
<evidence type="ECO:0000313" key="1">
    <source>
        <dbReference type="EMBL" id="ACZ01377.1"/>
    </source>
</evidence>
<evidence type="ECO:0000313" key="2">
    <source>
        <dbReference type="Proteomes" id="UP000002072"/>
    </source>
</evidence>
<dbReference type="RefSeq" id="WP_012858926.1">
    <property type="nucleotide sequence ID" value="NC_013515.1"/>
</dbReference>
<proteinExistence type="predicted"/>
<dbReference type="Proteomes" id="UP000002072">
    <property type="component" value="Chromosome"/>
</dbReference>
<name>D1AYK1_STRM9</name>
<dbReference type="KEGG" id="smf:Smon_0911"/>
<sequence length="97" mass="11937">MKNNLKNYELIYRNFERVEYGILINADNYYILVINYNNTKKNKRLIIKLMKHYIKIKKNTTLITRQNLERFHNFVFFCIKNNTKRKGKKYGKIKITK</sequence>
<organism evidence="1 2">
    <name type="scientific">Streptobacillus moniliformis (strain ATCC 14647 / DSM 12112 / NCTC 10651 / 9901)</name>
    <dbReference type="NCBI Taxonomy" id="519441"/>
    <lineage>
        <taxon>Bacteria</taxon>
        <taxon>Fusobacteriati</taxon>
        <taxon>Fusobacteriota</taxon>
        <taxon>Fusobacteriia</taxon>
        <taxon>Fusobacteriales</taxon>
        <taxon>Leptotrichiaceae</taxon>
        <taxon>Streptobacillus</taxon>
    </lineage>
</organism>
<keyword evidence="2" id="KW-1185">Reference proteome</keyword>
<gene>
    <name evidence="1" type="ordered locus">Smon_0911</name>
</gene>
<dbReference type="STRING" id="519441.Smon_0911"/>
<reference evidence="1 2" key="1">
    <citation type="journal article" date="2009" name="Stand. Genomic Sci.">
        <title>Complete genome sequence of Streptobacillus moniliformis type strain (9901T).</title>
        <authorList>
            <person name="Nolan M."/>
            <person name="Gronow S."/>
            <person name="Lapidus A."/>
            <person name="Ivanova N."/>
            <person name="Copeland A."/>
            <person name="Lucas S."/>
            <person name="Del Rio T.G."/>
            <person name="Chen F."/>
            <person name="Tice H."/>
            <person name="Pitluck S."/>
            <person name="Cheng J.F."/>
            <person name="Sims D."/>
            <person name="Meincke L."/>
            <person name="Bruce D."/>
            <person name="Goodwin L."/>
            <person name="Brettin T."/>
            <person name="Han C."/>
            <person name="Detter J.C."/>
            <person name="Ovchinikova G."/>
            <person name="Pati A."/>
            <person name="Mavromatis K."/>
            <person name="Mikhailova N."/>
            <person name="Chen A."/>
            <person name="Palaniappan K."/>
            <person name="Land M."/>
            <person name="Hauser L."/>
            <person name="Chang Y.J."/>
            <person name="Jeffries C.D."/>
            <person name="Rohde M."/>
            <person name="Sproer C."/>
            <person name="Goker M."/>
            <person name="Bristow J."/>
            <person name="Eisen J.A."/>
            <person name="Markowitz V."/>
            <person name="Hugenholtz P."/>
            <person name="Kyrpides N.C."/>
            <person name="Klenk H.P."/>
            <person name="Chain P."/>
        </authorList>
    </citation>
    <scope>NUCLEOTIDE SEQUENCE [LARGE SCALE GENOMIC DNA]</scope>
    <source>
        <strain evidence="2">ATCC 14647 / DSM 12112 / NCTC 10651 / 9901</strain>
    </source>
</reference>
<accession>D1AYK1</accession>
<dbReference type="AlphaFoldDB" id="D1AYK1"/>